<keyword evidence="2" id="KW-1185">Reference proteome</keyword>
<dbReference type="Proteomes" id="UP000232062">
    <property type="component" value="Unassembled WGS sequence"/>
</dbReference>
<evidence type="ECO:0000313" key="1">
    <source>
        <dbReference type="EMBL" id="PJZ03720.1"/>
    </source>
</evidence>
<dbReference type="OrthoDB" id="6546405at2"/>
<gene>
    <name evidence="1" type="ORF">PRCB_20960</name>
</gene>
<name>A0A2M9W860_9GAMM</name>
<dbReference type="AlphaFoldDB" id="A0A2M9W860"/>
<comment type="caution">
    <text evidence="1">The sequence shown here is derived from an EMBL/GenBank/DDBJ whole genome shotgun (WGS) entry which is preliminary data.</text>
</comment>
<dbReference type="Gene3D" id="3.40.50.1820">
    <property type="entry name" value="alpha/beta hydrolase"/>
    <property type="match status" value="1"/>
</dbReference>
<organism evidence="1 2">
    <name type="scientific">Pantoea rodasii</name>
    <dbReference type="NCBI Taxonomy" id="1076549"/>
    <lineage>
        <taxon>Bacteria</taxon>
        <taxon>Pseudomonadati</taxon>
        <taxon>Pseudomonadota</taxon>
        <taxon>Gammaproteobacteria</taxon>
        <taxon>Enterobacterales</taxon>
        <taxon>Erwiniaceae</taxon>
        <taxon>Pantoea</taxon>
    </lineage>
</organism>
<proteinExistence type="predicted"/>
<sequence length="544" mass="62124">MQNKDNVFNHNENTVEYRFARAKQDRRHLLIVFSGFATAYDFMGNTASGCRSNILWIKDSFDNNYSYYLCKKMNFSIEESVIALIESIRINLSLNKSQCTLLGFSKGGSAALYYGLKYDYKNIISSCPQVNIGSYVSQHWKKSSNYMIGNSNIQEKIVTLDSLLPDLLASNRIRESNIYLISSPDDIQYDSEIKPYLPFFWKSNNFNFIFTQSKLAWQHSRVTRYNIPIILSIIYAHGEGIFPRLGSNVNGEVEYPKLNNEEIIKEIKNKKNLVAELFTARIELGKIYLNGSAFILGYECDSFSKIKQLLIIKGNGIEKSIPLGKNLNRDISYDHFDRVYIDYSAGNITNYKNIGIDINDLPYGSYILNVQVMTSGLSFEGKISALKNLDLMEVHDGKIITIRSLEDEIILEVNPVINDEDLVCFGVSNRWLRNDKLHIDGHFIVKGIIQNSWGDSKFILTLKNNNETFNFPMGKQTIAPESIVFFNRYSYAKSGYSTLGQKGISLLELPDSVYDIYVTLIKDGIIYSKKCEFCISTEDSCFID</sequence>
<evidence type="ECO:0000313" key="2">
    <source>
        <dbReference type="Proteomes" id="UP000232062"/>
    </source>
</evidence>
<dbReference type="SUPFAM" id="SSF53474">
    <property type="entry name" value="alpha/beta-Hydrolases"/>
    <property type="match status" value="1"/>
</dbReference>
<dbReference type="EMBL" id="PIQI01000027">
    <property type="protein sequence ID" value="PJZ03720.1"/>
    <property type="molecule type" value="Genomic_DNA"/>
</dbReference>
<dbReference type="InterPro" id="IPR029058">
    <property type="entry name" value="AB_hydrolase_fold"/>
</dbReference>
<accession>A0A2M9W860</accession>
<protein>
    <submittedName>
        <fullName evidence="1">Uncharacterized protein</fullName>
    </submittedName>
</protein>
<reference evidence="1 2" key="1">
    <citation type="submission" date="2017-11" db="EMBL/GenBank/DDBJ databases">
        <title>The genome sequence of Pantoea rodasii DSM 26611.</title>
        <authorList>
            <person name="Gao J."/>
            <person name="Mao X."/>
            <person name="Sun J."/>
        </authorList>
    </citation>
    <scope>NUCLEOTIDE SEQUENCE [LARGE SCALE GENOMIC DNA]</scope>
    <source>
        <strain evidence="1 2">DSM 26611</strain>
    </source>
</reference>
<dbReference type="RefSeq" id="WP_100703520.1">
    <property type="nucleotide sequence ID" value="NZ_PIQI01000027.1"/>
</dbReference>